<feature type="transmembrane region" description="Helical" evidence="1">
    <location>
        <begin position="173"/>
        <end position="194"/>
    </location>
</feature>
<accession>A0ABT9Y7K2</accession>
<dbReference type="PANTHER" id="PTHR41282:SF1">
    <property type="entry name" value="CONSERVED TRANSMEMBRANE PROTEIN-RELATED"/>
    <property type="match status" value="1"/>
</dbReference>
<protein>
    <submittedName>
        <fullName evidence="2">YccA/Bax inhibitor family protein</fullName>
    </submittedName>
</protein>
<organism evidence="2 3">
    <name type="scientific">Pectinatus haikarae</name>
    <dbReference type="NCBI Taxonomy" id="349096"/>
    <lineage>
        <taxon>Bacteria</taxon>
        <taxon>Bacillati</taxon>
        <taxon>Bacillota</taxon>
        <taxon>Negativicutes</taxon>
        <taxon>Selenomonadales</taxon>
        <taxon>Selenomonadaceae</taxon>
        <taxon>Pectinatus</taxon>
    </lineage>
</organism>
<keyword evidence="1" id="KW-0812">Transmembrane</keyword>
<proteinExistence type="predicted"/>
<gene>
    <name evidence="2" type="ORF">J2S01_001532</name>
</gene>
<feature type="transmembrane region" description="Helical" evidence="1">
    <location>
        <begin position="108"/>
        <end position="129"/>
    </location>
</feature>
<sequence>MANPVIRVMEKENENAAISFGQTATLSGSIKKSIGLVVLTIISAAVSANFLADTSLAIVGIGAGFIGGLILALVTCFKPSISEYTSPGYAIFEGMALGIISMQFEHLYFGISAIAVGITFAVMISMLVLWKTGVITVTEKVRSAIISMTAAIAIFYFASFIASFFGADFMPRTGILGIVVSLIISAVAAFNLLLDFDNIEKAVTNGMPKYMEYFTAFGLLITLVWLYIEIIRLVAMVASMFQDD</sequence>
<feature type="transmembrane region" description="Helical" evidence="1">
    <location>
        <begin position="58"/>
        <end position="77"/>
    </location>
</feature>
<dbReference type="EMBL" id="JAUSUE010000009">
    <property type="protein sequence ID" value="MDQ0203813.1"/>
    <property type="molecule type" value="Genomic_DNA"/>
</dbReference>
<evidence type="ECO:0000313" key="2">
    <source>
        <dbReference type="EMBL" id="MDQ0203813.1"/>
    </source>
</evidence>
<dbReference type="Pfam" id="PF12811">
    <property type="entry name" value="BaxI_1"/>
    <property type="match status" value="1"/>
</dbReference>
<dbReference type="RefSeq" id="WP_307223939.1">
    <property type="nucleotide sequence ID" value="NZ_CP116940.1"/>
</dbReference>
<feature type="transmembrane region" description="Helical" evidence="1">
    <location>
        <begin position="141"/>
        <end position="167"/>
    </location>
</feature>
<dbReference type="PANTHER" id="PTHR41282">
    <property type="entry name" value="CONSERVED TRANSMEMBRANE PROTEIN-RELATED"/>
    <property type="match status" value="1"/>
</dbReference>
<feature type="transmembrane region" description="Helical" evidence="1">
    <location>
        <begin position="34"/>
        <end position="52"/>
    </location>
</feature>
<keyword evidence="1" id="KW-1133">Transmembrane helix</keyword>
<reference evidence="2 3" key="1">
    <citation type="submission" date="2023-07" db="EMBL/GenBank/DDBJ databases">
        <title>Genomic Encyclopedia of Type Strains, Phase IV (KMG-IV): sequencing the most valuable type-strain genomes for metagenomic binning, comparative biology and taxonomic classification.</title>
        <authorList>
            <person name="Goeker M."/>
        </authorList>
    </citation>
    <scope>NUCLEOTIDE SEQUENCE [LARGE SCALE GENOMIC DNA]</scope>
    <source>
        <strain evidence="2 3">DSM 16980</strain>
    </source>
</reference>
<feature type="transmembrane region" description="Helical" evidence="1">
    <location>
        <begin position="84"/>
        <end position="102"/>
    </location>
</feature>
<name>A0ABT9Y7K2_9FIRM</name>
<dbReference type="InterPro" id="IPR010539">
    <property type="entry name" value="BaxI_1-like"/>
</dbReference>
<evidence type="ECO:0000256" key="1">
    <source>
        <dbReference type="SAM" id="Phobius"/>
    </source>
</evidence>
<evidence type="ECO:0000313" key="3">
    <source>
        <dbReference type="Proteomes" id="UP001239167"/>
    </source>
</evidence>
<dbReference type="Proteomes" id="UP001239167">
    <property type="component" value="Unassembled WGS sequence"/>
</dbReference>
<keyword evidence="1" id="KW-0472">Membrane</keyword>
<keyword evidence="3" id="KW-1185">Reference proteome</keyword>
<comment type="caution">
    <text evidence="2">The sequence shown here is derived from an EMBL/GenBank/DDBJ whole genome shotgun (WGS) entry which is preliminary data.</text>
</comment>
<feature type="transmembrane region" description="Helical" evidence="1">
    <location>
        <begin position="214"/>
        <end position="241"/>
    </location>
</feature>